<name>A0A1J5Q869_9ZZZZ</name>
<dbReference type="PROSITE" id="PS00671">
    <property type="entry name" value="D_2_HYDROXYACID_DH_3"/>
    <property type="match status" value="1"/>
</dbReference>
<proteinExistence type="inferred from homology"/>
<dbReference type="GO" id="GO:0051287">
    <property type="term" value="F:NAD binding"/>
    <property type="evidence" value="ECO:0007669"/>
    <property type="project" value="InterPro"/>
</dbReference>
<keyword evidence="3" id="KW-0520">NAD</keyword>
<dbReference type="SUPFAM" id="SSF51735">
    <property type="entry name" value="NAD(P)-binding Rossmann-fold domains"/>
    <property type="match status" value="1"/>
</dbReference>
<comment type="similarity">
    <text evidence="1">Belongs to the D-isomer specific 2-hydroxyacid dehydrogenase family.</text>
</comment>
<organism evidence="6">
    <name type="scientific">mine drainage metagenome</name>
    <dbReference type="NCBI Taxonomy" id="410659"/>
    <lineage>
        <taxon>unclassified sequences</taxon>
        <taxon>metagenomes</taxon>
        <taxon>ecological metagenomes</taxon>
    </lineage>
</organism>
<dbReference type="Gene3D" id="3.40.50.720">
    <property type="entry name" value="NAD(P)-binding Rossmann-like Domain"/>
    <property type="match status" value="2"/>
</dbReference>
<protein>
    <submittedName>
        <fullName evidence="6">Hydroxypyruvate reductase</fullName>
        <ecNumber evidence="6">1.1.1.81</ecNumber>
    </submittedName>
</protein>
<dbReference type="EMBL" id="MLJW01001970">
    <property type="protein sequence ID" value="OIQ76084.1"/>
    <property type="molecule type" value="Genomic_DNA"/>
</dbReference>
<accession>A0A1J5Q869</accession>
<dbReference type="InterPro" id="IPR029753">
    <property type="entry name" value="D-isomer_DH_CS"/>
</dbReference>
<dbReference type="Pfam" id="PF00389">
    <property type="entry name" value="2-Hacid_dh"/>
    <property type="match status" value="1"/>
</dbReference>
<comment type="caution">
    <text evidence="6">The sequence shown here is derived from an EMBL/GenBank/DDBJ whole genome shotgun (WGS) entry which is preliminary data.</text>
</comment>
<dbReference type="InterPro" id="IPR036291">
    <property type="entry name" value="NAD(P)-bd_dom_sf"/>
</dbReference>
<sequence length="254" mass="26400">MAAPLRMVAKHGVGVDNIPLEAARAGGIVVANTPGANANAVAEHTLMLMLALAKSLPRMTAAALRDGRPDRTARVVDLAGRRLLLIGFGRTAQRVAALAQAFGMSVTVMSPRLRGEVTHEGYRIARDLRDALQSADVLSLHCPLTPATQSLIGAAELALLPDGAYVINTARGGLINEAALAAATHLGGFAVDVVADEPIRPENPLLHAANGIVTPHSAAMSAEAFRQMGMDAAQNILDYLAGRLNPAHTVVAGR</sequence>
<keyword evidence="6" id="KW-0670">Pyruvate</keyword>
<evidence type="ECO:0000256" key="3">
    <source>
        <dbReference type="ARBA" id="ARBA00023027"/>
    </source>
</evidence>
<evidence type="ECO:0000313" key="6">
    <source>
        <dbReference type="EMBL" id="OIQ76084.1"/>
    </source>
</evidence>
<dbReference type="GO" id="GO:0016618">
    <property type="term" value="F:hydroxypyruvate reductase [NAD(P)H] activity"/>
    <property type="evidence" value="ECO:0007669"/>
    <property type="project" value="UniProtKB-EC"/>
</dbReference>
<feature type="domain" description="D-isomer specific 2-hydroxyacid dehydrogenase catalytic" evidence="4">
    <location>
        <begin position="4"/>
        <end position="244"/>
    </location>
</feature>
<dbReference type="Pfam" id="PF02826">
    <property type="entry name" value="2-Hacid_dh_C"/>
    <property type="match status" value="1"/>
</dbReference>
<gene>
    <name evidence="6" type="ORF">GALL_422370</name>
</gene>
<dbReference type="SUPFAM" id="SSF52283">
    <property type="entry name" value="Formate/glycerate dehydrogenase catalytic domain-like"/>
    <property type="match status" value="1"/>
</dbReference>
<dbReference type="PANTHER" id="PTHR43761">
    <property type="entry name" value="D-ISOMER SPECIFIC 2-HYDROXYACID DEHYDROGENASE FAMILY PROTEIN (AFU_ORTHOLOGUE AFUA_1G13630)"/>
    <property type="match status" value="1"/>
</dbReference>
<dbReference type="InterPro" id="IPR006139">
    <property type="entry name" value="D-isomer_2_OHA_DH_cat_dom"/>
</dbReference>
<evidence type="ECO:0000256" key="2">
    <source>
        <dbReference type="ARBA" id="ARBA00023002"/>
    </source>
</evidence>
<dbReference type="PROSITE" id="PS00670">
    <property type="entry name" value="D_2_HYDROXYACID_DH_2"/>
    <property type="match status" value="1"/>
</dbReference>
<dbReference type="EC" id="1.1.1.81" evidence="6"/>
<feature type="domain" description="D-isomer specific 2-hydroxyacid dehydrogenase NAD-binding" evidence="5">
    <location>
        <begin position="46"/>
        <end position="218"/>
    </location>
</feature>
<reference evidence="6" key="1">
    <citation type="submission" date="2016-10" db="EMBL/GenBank/DDBJ databases">
        <title>Sequence of Gallionella enrichment culture.</title>
        <authorList>
            <person name="Poehlein A."/>
            <person name="Muehling M."/>
            <person name="Daniel R."/>
        </authorList>
    </citation>
    <scope>NUCLEOTIDE SEQUENCE</scope>
</reference>
<dbReference type="InterPro" id="IPR050418">
    <property type="entry name" value="D-iso_2-hydroxyacid_DH_PdxB"/>
</dbReference>
<dbReference type="InterPro" id="IPR006140">
    <property type="entry name" value="D-isomer_DH_NAD-bd"/>
</dbReference>
<dbReference type="PANTHER" id="PTHR43761:SF1">
    <property type="entry name" value="D-ISOMER SPECIFIC 2-HYDROXYACID DEHYDROGENASE CATALYTIC DOMAIN-CONTAINING PROTEIN-RELATED"/>
    <property type="match status" value="1"/>
</dbReference>
<evidence type="ECO:0000256" key="1">
    <source>
        <dbReference type="ARBA" id="ARBA00005854"/>
    </source>
</evidence>
<dbReference type="AlphaFoldDB" id="A0A1J5Q869"/>
<evidence type="ECO:0000259" key="4">
    <source>
        <dbReference type="Pfam" id="PF00389"/>
    </source>
</evidence>
<evidence type="ECO:0000259" key="5">
    <source>
        <dbReference type="Pfam" id="PF02826"/>
    </source>
</evidence>
<keyword evidence="2 6" id="KW-0560">Oxidoreductase</keyword>